<reference evidence="1" key="1">
    <citation type="submission" date="2022-06" db="EMBL/GenBank/DDBJ databases">
        <title>WGS of actinobacteria.</title>
        <authorList>
            <person name="Thawai C."/>
        </authorList>
    </citation>
    <scope>NUCLEOTIDE SEQUENCE</scope>
    <source>
        <strain evidence="1">AA8</strain>
    </source>
</reference>
<proteinExistence type="predicted"/>
<organism evidence="1 2">
    <name type="scientific">Streptomyces telluris</name>
    <dbReference type="NCBI Taxonomy" id="2720021"/>
    <lineage>
        <taxon>Bacteria</taxon>
        <taxon>Bacillati</taxon>
        <taxon>Actinomycetota</taxon>
        <taxon>Actinomycetes</taxon>
        <taxon>Kitasatosporales</taxon>
        <taxon>Streptomycetaceae</taxon>
        <taxon>Streptomyces</taxon>
    </lineage>
</organism>
<evidence type="ECO:0000313" key="1">
    <source>
        <dbReference type="EMBL" id="MCQ8771960.1"/>
    </source>
</evidence>
<dbReference type="Proteomes" id="UP001142374">
    <property type="component" value="Unassembled WGS sequence"/>
</dbReference>
<name>A0A9X2RQ63_9ACTN</name>
<accession>A0A9X2RQ63</accession>
<evidence type="ECO:0000313" key="2">
    <source>
        <dbReference type="Proteomes" id="UP001142374"/>
    </source>
</evidence>
<comment type="caution">
    <text evidence="1">The sequence shown here is derived from an EMBL/GenBank/DDBJ whole genome shotgun (WGS) entry which is preliminary data.</text>
</comment>
<gene>
    <name evidence="1" type="ORF">NQU55_19615</name>
</gene>
<sequence>MSLEMRNLCERCETTPLPQDSPARICSHECTFCVPCSDAMQNVCPNCGGELVARPRRVSSPAG</sequence>
<dbReference type="RefSeq" id="WP_168096418.1">
    <property type="nucleotide sequence ID" value="NZ_JAATER010000661.1"/>
</dbReference>
<protein>
    <submittedName>
        <fullName evidence="1">DUF1272 domain-containing protein</fullName>
    </submittedName>
</protein>
<dbReference type="Pfam" id="PF06906">
    <property type="entry name" value="DUF1272"/>
    <property type="match status" value="1"/>
</dbReference>
<dbReference type="EMBL" id="JANIID010000017">
    <property type="protein sequence ID" value="MCQ8771960.1"/>
    <property type="molecule type" value="Genomic_DNA"/>
</dbReference>
<dbReference type="InterPro" id="IPR010696">
    <property type="entry name" value="DUF1272"/>
</dbReference>
<dbReference type="AlphaFoldDB" id="A0A9X2RQ63"/>
<keyword evidence="2" id="KW-1185">Reference proteome</keyword>